<dbReference type="Proteomes" id="UP000217199">
    <property type="component" value="Unassembled WGS sequence"/>
</dbReference>
<accession>A0A286ULR6</accession>
<evidence type="ECO:0000256" key="1">
    <source>
        <dbReference type="SAM" id="MobiDB-lite"/>
    </source>
</evidence>
<evidence type="ECO:0000313" key="3">
    <source>
        <dbReference type="Proteomes" id="UP000217199"/>
    </source>
</evidence>
<gene>
    <name evidence="2" type="ORF">PNOK_0317000</name>
</gene>
<dbReference type="EMBL" id="NBII01000003">
    <property type="protein sequence ID" value="PAV20543.1"/>
    <property type="molecule type" value="Genomic_DNA"/>
</dbReference>
<dbReference type="AlphaFoldDB" id="A0A286ULR6"/>
<keyword evidence="3" id="KW-1185">Reference proteome</keyword>
<feature type="compositionally biased region" description="Basic and acidic residues" evidence="1">
    <location>
        <begin position="47"/>
        <end position="64"/>
    </location>
</feature>
<evidence type="ECO:0000313" key="2">
    <source>
        <dbReference type="EMBL" id="PAV20543.1"/>
    </source>
</evidence>
<comment type="caution">
    <text evidence="2">The sequence shown here is derived from an EMBL/GenBank/DDBJ whole genome shotgun (WGS) entry which is preliminary data.</text>
</comment>
<reference evidence="2 3" key="1">
    <citation type="journal article" date="2017" name="Mol. Ecol.">
        <title>Comparative and population genomic landscape of Phellinus noxius: A hypervariable fungus causing root rot in trees.</title>
        <authorList>
            <person name="Chung C.L."/>
            <person name="Lee T.J."/>
            <person name="Akiba M."/>
            <person name="Lee H.H."/>
            <person name="Kuo T.H."/>
            <person name="Liu D."/>
            <person name="Ke H.M."/>
            <person name="Yokoi T."/>
            <person name="Roa M.B."/>
            <person name="Lu M.J."/>
            <person name="Chang Y.Y."/>
            <person name="Ann P.J."/>
            <person name="Tsai J.N."/>
            <person name="Chen C.Y."/>
            <person name="Tzean S.S."/>
            <person name="Ota Y."/>
            <person name="Hattori T."/>
            <person name="Sahashi N."/>
            <person name="Liou R.F."/>
            <person name="Kikuchi T."/>
            <person name="Tsai I.J."/>
        </authorList>
    </citation>
    <scope>NUCLEOTIDE SEQUENCE [LARGE SCALE GENOMIC DNA]</scope>
    <source>
        <strain evidence="2 3">FFPRI411160</strain>
    </source>
</reference>
<name>A0A286ULR6_9AGAM</name>
<sequence>MCWRVVHQARIRSTNKGPSFNESSLDLGLSADAETIFFNSLSAKHSISKDKEKHQPDHHMDGVHRSTLRGGGEGDNLVSYKDTTYFPLVFV</sequence>
<proteinExistence type="predicted"/>
<protein>
    <submittedName>
        <fullName evidence="2">Uncharacterized protein</fullName>
    </submittedName>
</protein>
<organism evidence="2 3">
    <name type="scientific">Pyrrhoderma noxium</name>
    <dbReference type="NCBI Taxonomy" id="2282107"/>
    <lineage>
        <taxon>Eukaryota</taxon>
        <taxon>Fungi</taxon>
        <taxon>Dikarya</taxon>
        <taxon>Basidiomycota</taxon>
        <taxon>Agaricomycotina</taxon>
        <taxon>Agaricomycetes</taxon>
        <taxon>Hymenochaetales</taxon>
        <taxon>Hymenochaetaceae</taxon>
        <taxon>Pyrrhoderma</taxon>
    </lineage>
</organism>
<feature type="region of interest" description="Disordered" evidence="1">
    <location>
        <begin position="47"/>
        <end position="75"/>
    </location>
</feature>
<dbReference type="InParanoid" id="A0A286ULR6"/>